<dbReference type="AlphaFoldDB" id="A0ABD5ZQX7"/>
<dbReference type="Proteomes" id="UP001596398">
    <property type="component" value="Unassembled WGS sequence"/>
</dbReference>
<evidence type="ECO:0008006" key="3">
    <source>
        <dbReference type="Google" id="ProtNLM"/>
    </source>
</evidence>
<reference evidence="1 2" key="1">
    <citation type="journal article" date="2019" name="Int. J. Syst. Evol. Microbiol.">
        <title>The Global Catalogue of Microorganisms (GCM) 10K type strain sequencing project: providing services to taxonomists for standard genome sequencing and annotation.</title>
        <authorList>
            <consortium name="The Broad Institute Genomics Platform"/>
            <consortium name="The Broad Institute Genome Sequencing Center for Infectious Disease"/>
            <person name="Wu L."/>
            <person name="Ma J."/>
        </authorList>
    </citation>
    <scope>NUCLEOTIDE SEQUENCE [LARGE SCALE GENOMIC DNA]</scope>
    <source>
        <strain evidence="1 2">DT85</strain>
    </source>
</reference>
<evidence type="ECO:0000313" key="2">
    <source>
        <dbReference type="Proteomes" id="UP001596398"/>
    </source>
</evidence>
<sequence length="167" mass="17244">MDRTFLAVSAATVVLLAGGVAAGVFLTDTGVFDDQPRVDAAVTGFSGGNATCVDEPATEPRVTVGENTTRGAFLILRANVTVGSPDTRIENATLRETGLANYTLTYETTGGGGACPSGETAVAYTQTVFQLPQRSDAPFGVTVLRGDETLFRLRNGPNGLRVANASA</sequence>
<proteinExistence type="predicted"/>
<protein>
    <recommendedName>
        <fullName evidence="3">DUF4352 domain-containing protein</fullName>
    </recommendedName>
</protein>
<name>A0ABD5ZQX7_9EURY</name>
<organism evidence="1 2">
    <name type="scientific">Halosegnis marinus</name>
    <dbReference type="NCBI Taxonomy" id="3034023"/>
    <lineage>
        <taxon>Archaea</taxon>
        <taxon>Methanobacteriati</taxon>
        <taxon>Methanobacteriota</taxon>
        <taxon>Stenosarchaea group</taxon>
        <taxon>Halobacteria</taxon>
        <taxon>Halobacteriales</taxon>
        <taxon>Natronomonadaceae</taxon>
        <taxon>Halosegnis</taxon>
    </lineage>
</organism>
<dbReference type="GeneID" id="79267546"/>
<dbReference type="RefSeq" id="WP_276233989.1">
    <property type="nucleotide sequence ID" value="NZ_CP119802.1"/>
</dbReference>
<accession>A0ABD5ZQX7</accession>
<comment type="caution">
    <text evidence="1">The sequence shown here is derived from an EMBL/GenBank/DDBJ whole genome shotgun (WGS) entry which is preliminary data.</text>
</comment>
<evidence type="ECO:0000313" key="1">
    <source>
        <dbReference type="EMBL" id="MFC7235848.1"/>
    </source>
</evidence>
<keyword evidence="2" id="KW-1185">Reference proteome</keyword>
<dbReference type="EMBL" id="JBHTAP010000001">
    <property type="protein sequence ID" value="MFC7235848.1"/>
    <property type="molecule type" value="Genomic_DNA"/>
</dbReference>
<gene>
    <name evidence="1" type="ORF">ACFQJ4_11020</name>
</gene>